<keyword evidence="3" id="KW-0378">Hydrolase</keyword>
<dbReference type="GO" id="GO:0006564">
    <property type="term" value="P:L-serine biosynthetic process"/>
    <property type="evidence" value="ECO:0007669"/>
    <property type="project" value="TreeGrafter"/>
</dbReference>
<evidence type="ECO:0000313" key="6">
    <source>
        <dbReference type="Proteomes" id="UP000826722"/>
    </source>
</evidence>
<evidence type="ECO:0000256" key="3">
    <source>
        <dbReference type="ARBA" id="ARBA00022801"/>
    </source>
</evidence>
<evidence type="ECO:0000256" key="2">
    <source>
        <dbReference type="ARBA" id="ARBA00022723"/>
    </source>
</evidence>
<dbReference type="PANTHER" id="PTHR43344:SF21">
    <property type="entry name" value="POLYOL PHOSPHATE PHOSPHATASE PYP1"/>
    <property type="match status" value="1"/>
</dbReference>
<dbReference type="GO" id="GO:0036424">
    <property type="term" value="F:L-phosphoserine phosphatase activity"/>
    <property type="evidence" value="ECO:0007669"/>
    <property type="project" value="TreeGrafter"/>
</dbReference>
<dbReference type="KEGG" id="mpau:ZMTM_23850"/>
<dbReference type="Proteomes" id="UP000826722">
    <property type="component" value="Chromosome"/>
</dbReference>
<sequence length="231" mass="25532">MLFIIDFDGTLSVRDTVDAMLEKFADPSWEEIEKTWLDGKITAIECMTQQVRMVKADHIAVESFFRSIQLDASFLPFYQHIIQFAKVAIVSDGLDHAIKVATRHAAFPEIPIYANHLSFVPNGLDITFPLRNMDCKAGNGVCKCKIADDLALESGGPIVLIGDGKSDACLSGYADIVFAKGSLIKHCEKNDTPHHKFESFADVFAEVKKWQAGAIPQQFAQKSAHKTNQSA</sequence>
<evidence type="ECO:0000256" key="1">
    <source>
        <dbReference type="ARBA" id="ARBA00001946"/>
    </source>
</evidence>
<dbReference type="InterPro" id="IPR006384">
    <property type="entry name" value="HAD_hydro_PyrdxlP_Pase-like"/>
</dbReference>
<dbReference type="RefSeq" id="WP_221764146.1">
    <property type="nucleotide sequence ID" value="NZ_AP024110.1"/>
</dbReference>
<protein>
    <submittedName>
        <fullName evidence="5">2,3-diketo-5-methylthio-1-phosphopentane phosphatase</fullName>
    </submittedName>
</protein>
<name>A0A8D5JS63_9PROT</name>
<dbReference type="InterPro" id="IPR050582">
    <property type="entry name" value="HAD-like_SerB"/>
</dbReference>
<organism evidence="5 6">
    <name type="scientific">Methyloradius palustris</name>
    <dbReference type="NCBI Taxonomy" id="2778876"/>
    <lineage>
        <taxon>Bacteria</taxon>
        <taxon>Pseudomonadati</taxon>
        <taxon>Pseudomonadota</taxon>
        <taxon>Betaproteobacteria</taxon>
        <taxon>Nitrosomonadales</taxon>
        <taxon>Methylophilaceae</taxon>
        <taxon>Methyloradius</taxon>
    </lineage>
</organism>
<keyword evidence="2" id="KW-0479">Metal-binding</keyword>
<reference evidence="5" key="1">
    <citation type="journal article" date="2021" name="Arch. Microbiol.">
        <title>Methyloradius palustris gen. nov., sp. nov., a methanol-oxidizing bacterium isolated from snow.</title>
        <authorList>
            <person name="Miyadera T."/>
            <person name="Kojima H."/>
            <person name="Fukui M."/>
        </authorList>
    </citation>
    <scope>NUCLEOTIDE SEQUENCE</scope>
    <source>
        <strain evidence="5">Zm11</strain>
    </source>
</reference>
<dbReference type="InterPro" id="IPR023214">
    <property type="entry name" value="HAD_sf"/>
</dbReference>
<comment type="cofactor">
    <cofactor evidence="1">
        <name>Mg(2+)</name>
        <dbReference type="ChEBI" id="CHEBI:18420"/>
    </cofactor>
</comment>
<dbReference type="NCBIfam" id="TIGR01489">
    <property type="entry name" value="DKMTPPase-SF"/>
    <property type="match status" value="1"/>
</dbReference>
<dbReference type="InterPro" id="IPR016965">
    <property type="entry name" value="Pase_PHOSPHO-typ"/>
</dbReference>
<evidence type="ECO:0000313" key="5">
    <source>
        <dbReference type="EMBL" id="BCM26126.1"/>
    </source>
</evidence>
<proteinExistence type="predicted"/>
<dbReference type="Gene3D" id="3.40.50.1000">
    <property type="entry name" value="HAD superfamily/HAD-like"/>
    <property type="match status" value="1"/>
</dbReference>
<dbReference type="Pfam" id="PF06888">
    <property type="entry name" value="Put_Phosphatase"/>
    <property type="match status" value="1"/>
</dbReference>
<accession>A0A8D5JS63</accession>
<dbReference type="EMBL" id="AP024110">
    <property type="protein sequence ID" value="BCM26126.1"/>
    <property type="molecule type" value="Genomic_DNA"/>
</dbReference>
<gene>
    <name evidence="5" type="ORF">ZMTM_23850</name>
</gene>
<dbReference type="SUPFAM" id="SSF56784">
    <property type="entry name" value="HAD-like"/>
    <property type="match status" value="1"/>
</dbReference>
<dbReference type="InterPro" id="IPR036412">
    <property type="entry name" value="HAD-like_sf"/>
</dbReference>
<dbReference type="GO" id="GO:0000287">
    <property type="term" value="F:magnesium ion binding"/>
    <property type="evidence" value="ECO:0007669"/>
    <property type="project" value="TreeGrafter"/>
</dbReference>
<dbReference type="AlphaFoldDB" id="A0A8D5JS63"/>
<keyword evidence="6" id="KW-1185">Reference proteome</keyword>
<keyword evidence="4" id="KW-0460">Magnesium</keyword>
<dbReference type="GO" id="GO:0005737">
    <property type="term" value="C:cytoplasm"/>
    <property type="evidence" value="ECO:0007669"/>
    <property type="project" value="TreeGrafter"/>
</dbReference>
<evidence type="ECO:0000256" key="4">
    <source>
        <dbReference type="ARBA" id="ARBA00022842"/>
    </source>
</evidence>
<dbReference type="PANTHER" id="PTHR43344">
    <property type="entry name" value="PHOSPHOSERINE PHOSPHATASE"/>
    <property type="match status" value="1"/>
</dbReference>
<dbReference type="Gene3D" id="3.90.1470.20">
    <property type="match status" value="1"/>
</dbReference>
<dbReference type="NCBIfam" id="TIGR01488">
    <property type="entry name" value="HAD-SF-IB"/>
    <property type="match status" value="1"/>
</dbReference>